<keyword evidence="2" id="KW-0472">Membrane</keyword>
<dbReference type="AlphaFoldDB" id="A0A368VUZ4"/>
<comment type="caution">
    <text evidence="3">The sequence shown here is derived from an EMBL/GenBank/DDBJ whole genome shotgun (WGS) entry which is preliminary data.</text>
</comment>
<reference evidence="3 4" key="1">
    <citation type="submission" date="2018-07" db="EMBL/GenBank/DDBJ databases">
        <title>Genomic Encyclopedia of Type Strains, Phase III (KMG-III): the genomes of soil and plant-associated and newly described type strains.</title>
        <authorList>
            <person name="Whitman W."/>
        </authorList>
    </citation>
    <scope>NUCLEOTIDE SEQUENCE [LARGE SCALE GENOMIC DNA]</scope>
    <source>
        <strain evidence="3 4">CECT 8575</strain>
    </source>
</reference>
<feature type="transmembrane region" description="Helical" evidence="2">
    <location>
        <begin position="27"/>
        <end position="47"/>
    </location>
</feature>
<dbReference type="RefSeq" id="WP_179951569.1">
    <property type="nucleotide sequence ID" value="NZ_QPJC01000007.1"/>
</dbReference>
<evidence type="ECO:0000256" key="2">
    <source>
        <dbReference type="SAM" id="Phobius"/>
    </source>
</evidence>
<feature type="compositionally biased region" description="Basic and acidic residues" evidence="1">
    <location>
        <begin position="70"/>
        <end position="108"/>
    </location>
</feature>
<feature type="region of interest" description="Disordered" evidence="1">
    <location>
        <begin position="55"/>
        <end position="128"/>
    </location>
</feature>
<organism evidence="3 4">
    <name type="scientific">Halopolyspora algeriensis</name>
    <dbReference type="NCBI Taxonomy" id="1500506"/>
    <lineage>
        <taxon>Bacteria</taxon>
        <taxon>Bacillati</taxon>
        <taxon>Actinomycetota</taxon>
        <taxon>Actinomycetes</taxon>
        <taxon>Actinomycetes incertae sedis</taxon>
        <taxon>Halopolyspora</taxon>
    </lineage>
</organism>
<dbReference type="Proteomes" id="UP000253495">
    <property type="component" value="Unassembled WGS sequence"/>
</dbReference>
<keyword evidence="2" id="KW-0812">Transmembrane</keyword>
<keyword evidence="2" id="KW-1133">Transmembrane helix</keyword>
<evidence type="ECO:0000256" key="1">
    <source>
        <dbReference type="SAM" id="MobiDB-lite"/>
    </source>
</evidence>
<evidence type="ECO:0000313" key="4">
    <source>
        <dbReference type="Proteomes" id="UP000253495"/>
    </source>
</evidence>
<proteinExistence type="predicted"/>
<dbReference type="EMBL" id="QPJC01000007">
    <property type="protein sequence ID" value="RCW43263.1"/>
    <property type="molecule type" value="Genomic_DNA"/>
</dbReference>
<gene>
    <name evidence="3" type="ORF">DFQ14_107152</name>
</gene>
<sequence length="197" mass="20983">MLFVVLLLIVAAAGVLAGAVVTGNPHWAWISVGLSVLATMLLILASARRGRRLRAASTGAGETAEPASASEERQPSELSESDTRQEHGGQREFDGREESPVSAEHDAVRGAAEPDGAAGDEPAEEDTDAADALVVSELEVAVVVIDERPRYHLEDCDWASRHTTIPLPVWEARDLGFTPCALCEPDTTLAARQRATH</sequence>
<feature type="compositionally biased region" description="Low complexity" evidence="1">
    <location>
        <begin position="110"/>
        <end position="120"/>
    </location>
</feature>
<evidence type="ECO:0000313" key="3">
    <source>
        <dbReference type="EMBL" id="RCW43263.1"/>
    </source>
</evidence>
<protein>
    <submittedName>
        <fullName evidence="3">Uncharacterized protein</fullName>
    </submittedName>
</protein>
<name>A0A368VUZ4_9ACTN</name>
<keyword evidence="4" id="KW-1185">Reference proteome</keyword>
<accession>A0A368VUZ4</accession>